<dbReference type="InterPro" id="IPR036589">
    <property type="entry name" value="HCY_dom_sf"/>
</dbReference>
<dbReference type="NCBIfam" id="TIGR02082">
    <property type="entry name" value="metH"/>
    <property type="match status" value="1"/>
</dbReference>
<evidence type="ECO:0000256" key="2">
    <source>
        <dbReference type="ARBA" id="ARBA00001947"/>
    </source>
</evidence>
<evidence type="ECO:0000256" key="4">
    <source>
        <dbReference type="ARBA" id="ARBA00005178"/>
    </source>
</evidence>
<feature type="domain" description="B12-binding N-terminal" evidence="30">
    <location>
        <begin position="674"/>
        <end position="772"/>
    </location>
</feature>
<feature type="binding site" evidence="23">
    <location>
        <position position="1190"/>
    </location>
    <ligand>
        <name>S-adenosyl-L-methionine</name>
        <dbReference type="ChEBI" id="CHEBI:59789"/>
    </ligand>
</feature>
<feature type="binding site" evidence="23">
    <location>
        <begin position="1245"/>
        <end position="1246"/>
    </location>
    <ligand>
        <name>S-adenosyl-L-methionine</name>
        <dbReference type="ChEBI" id="CHEBI:59789"/>
    </ligand>
</feature>
<evidence type="ECO:0000256" key="21">
    <source>
        <dbReference type="PIRNR" id="PIRNR000381"/>
    </source>
</evidence>
<dbReference type="SMART" id="SM01018">
    <property type="entry name" value="B12-binding_2"/>
    <property type="match status" value="1"/>
</dbReference>
<feature type="binding site" evidence="23">
    <location>
        <position position="1001"/>
    </location>
    <ligand>
        <name>S-adenosyl-L-methionine</name>
        <dbReference type="ChEBI" id="CHEBI:59789"/>
    </ligand>
</feature>
<evidence type="ECO:0000313" key="32">
    <source>
        <dbReference type="Proteomes" id="UP000588586"/>
    </source>
</evidence>
<dbReference type="EMBL" id="JABEPQ010000001">
    <property type="protein sequence ID" value="NNM44927.1"/>
    <property type="molecule type" value="Genomic_DNA"/>
</dbReference>
<feature type="binding site" description="axial binding residue" evidence="22">
    <location>
        <position position="792"/>
    </location>
    <ligand>
        <name>methylcob(III)alamin</name>
        <dbReference type="ChEBI" id="CHEBI:28115"/>
    </ligand>
    <ligandPart>
        <name>Co</name>
        <dbReference type="ChEBI" id="CHEBI:27638"/>
    </ligandPart>
</feature>
<evidence type="ECO:0000256" key="18">
    <source>
        <dbReference type="ARBA" id="ARBA00025552"/>
    </source>
</evidence>
<dbReference type="GO" id="GO:0050667">
    <property type="term" value="P:homocysteine metabolic process"/>
    <property type="evidence" value="ECO:0007669"/>
    <property type="project" value="TreeGrafter"/>
</dbReference>
<dbReference type="PANTHER" id="PTHR45833:SF1">
    <property type="entry name" value="METHIONINE SYNTHASE"/>
    <property type="match status" value="1"/>
</dbReference>
<dbReference type="InterPro" id="IPR003726">
    <property type="entry name" value="HCY_dom"/>
</dbReference>
<dbReference type="GO" id="GO:0008270">
    <property type="term" value="F:zinc ion binding"/>
    <property type="evidence" value="ECO:0007669"/>
    <property type="project" value="UniProtKB-UniRule"/>
</dbReference>
<evidence type="ECO:0000256" key="9">
    <source>
        <dbReference type="ARBA" id="ARBA00022605"/>
    </source>
</evidence>
<dbReference type="GO" id="GO:0046653">
    <property type="term" value="P:tetrahydrofolate metabolic process"/>
    <property type="evidence" value="ECO:0007669"/>
    <property type="project" value="TreeGrafter"/>
</dbReference>
<feature type="domain" description="Hcy-binding" evidence="26">
    <location>
        <begin position="33"/>
        <end position="351"/>
    </location>
</feature>
<dbReference type="SUPFAM" id="SSF56507">
    <property type="entry name" value="Methionine synthase activation domain-like"/>
    <property type="match status" value="1"/>
</dbReference>
<dbReference type="SUPFAM" id="SSF52242">
    <property type="entry name" value="Cobalamin (vitamin B12)-binding domain"/>
    <property type="match status" value="1"/>
</dbReference>
<feature type="binding site" evidence="23">
    <location>
        <position position="722"/>
    </location>
    <ligand>
        <name>methylcob(III)alamin</name>
        <dbReference type="ChEBI" id="CHEBI:28115"/>
    </ligand>
</feature>
<reference evidence="31 32" key="1">
    <citation type="submission" date="2020-04" db="EMBL/GenBank/DDBJ databases">
        <title>Knoellia sp. isolate from air conditioner.</title>
        <authorList>
            <person name="Chea S."/>
            <person name="Kim D.-U."/>
        </authorList>
    </citation>
    <scope>NUCLEOTIDE SEQUENCE [LARGE SCALE GENOMIC DNA]</scope>
    <source>
        <strain evidence="31 32">DB2414S</strain>
    </source>
</reference>
<dbReference type="SUPFAM" id="SSF51717">
    <property type="entry name" value="Dihydropteroate synthetase-like"/>
    <property type="match status" value="1"/>
</dbReference>
<dbReference type="GO" id="GO:0008705">
    <property type="term" value="F:methionine synthase activity"/>
    <property type="evidence" value="ECO:0007669"/>
    <property type="project" value="UniProtKB-UniRule"/>
</dbReference>
<evidence type="ECO:0000256" key="20">
    <source>
        <dbReference type="NCBIfam" id="TIGR02082"/>
    </source>
</evidence>
<evidence type="ECO:0000256" key="16">
    <source>
        <dbReference type="ARBA" id="ARBA00023167"/>
    </source>
</evidence>
<dbReference type="Proteomes" id="UP000588586">
    <property type="component" value="Unassembled WGS sequence"/>
</dbReference>
<comment type="cofactor">
    <cofactor evidence="2 21 24">
        <name>Zn(2+)</name>
        <dbReference type="ChEBI" id="CHEBI:29105"/>
    </cofactor>
</comment>
<keyword evidence="10 21" id="KW-0846">Cobalamin</keyword>
<dbReference type="InterPro" id="IPR037010">
    <property type="entry name" value="VitB12-dep_Met_synth_activ_sf"/>
</dbReference>
<comment type="cofactor">
    <cofactor evidence="3 21 22">
        <name>methylcob(III)alamin</name>
        <dbReference type="ChEBI" id="CHEBI:28115"/>
    </cofactor>
</comment>
<dbReference type="Gene3D" id="3.10.196.10">
    <property type="entry name" value="Vitamin B12-dependent methionine synthase, activation domain"/>
    <property type="match status" value="1"/>
</dbReference>
<comment type="function">
    <text evidence="18 21">Catalyzes the transfer of a methyl group from methyl-cobalamin to homocysteine, yielding enzyme-bound cob(I)alamin and methionine. Subsequently, remethylates the cofactor using methyltetrahydrofolate.</text>
</comment>
<dbReference type="PROSITE" id="PS50972">
    <property type="entry name" value="PTERIN_BINDING"/>
    <property type="match status" value="1"/>
</dbReference>
<evidence type="ECO:0000256" key="1">
    <source>
        <dbReference type="ARBA" id="ARBA00001700"/>
    </source>
</evidence>
<organism evidence="31 32">
    <name type="scientific">Knoellia koreensis</name>
    <dbReference type="NCBI Taxonomy" id="2730921"/>
    <lineage>
        <taxon>Bacteria</taxon>
        <taxon>Bacillati</taxon>
        <taxon>Actinomycetota</taxon>
        <taxon>Actinomycetes</taxon>
        <taxon>Micrococcales</taxon>
        <taxon>Intrasporangiaceae</taxon>
        <taxon>Knoellia</taxon>
    </lineage>
</organism>
<dbReference type="InterPro" id="IPR003759">
    <property type="entry name" value="Cbl-bd_cap"/>
</dbReference>
<evidence type="ECO:0000256" key="25">
    <source>
        <dbReference type="SAM" id="MobiDB-lite"/>
    </source>
</evidence>
<dbReference type="Gene3D" id="3.20.20.20">
    <property type="entry name" value="Dihydropteroate synthase-like"/>
    <property type="match status" value="1"/>
</dbReference>
<dbReference type="FunFam" id="3.20.20.330:FF:000001">
    <property type="entry name" value="Methionine synthase"/>
    <property type="match status" value="1"/>
</dbReference>
<dbReference type="PROSITE" id="PS50974">
    <property type="entry name" value="ADOMET_ACTIVATION"/>
    <property type="match status" value="1"/>
</dbReference>
<dbReference type="FunFam" id="3.20.20.20:FF:000002">
    <property type="entry name" value="Methionine synthase"/>
    <property type="match status" value="1"/>
</dbReference>
<proteinExistence type="inferred from homology"/>
<evidence type="ECO:0000256" key="24">
    <source>
        <dbReference type="PROSITE-ProRule" id="PRU00333"/>
    </source>
</evidence>
<evidence type="ECO:0000256" key="14">
    <source>
        <dbReference type="ARBA" id="ARBA00022737"/>
    </source>
</evidence>
<dbReference type="SUPFAM" id="SSF47644">
    <property type="entry name" value="Methionine synthase domain"/>
    <property type="match status" value="1"/>
</dbReference>
<dbReference type="Gene3D" id="1.10.288.10">
    <property type="entry name" value="Cobalamin-dependent Methionine Synthase, domain 2"/>
    <property type="match status" value="1"/>
</dbReference>
<keyword evidence="17 21" id="KW-0170">Cobalt</keyword>
<dbReference type="PROSITE" id="PS51337">
    <property type="entry name" value="B12_BINDING_NTER"/>
    <property type="match status" value="1"/>
</dbReference>
<evidence type="ECO:0000256" key="7">
    <source>
        <dbReference type="ARBA" id="ARBA00013998"/>
    </source>
</evidence>
<keyword evidence="16 21" id="KW-0486">Methionine biosynthesis</keyword>
<name>A0A849HJU0_9MICO</name>
<dbReference type="Pfam" id="PF02574">
    <property type="entry name" value="S-methyl_trans"/>
    <property type="match status" value="1"/>
</dbReference>
<dbReference type="InterPro" id="IPR004223">
    <property type="entry name" value="VitB12-dep_Met_synth_activ_dom"/>
</dbReference>
<evidence type="ECO:0000259" key="30">
    <source>
        <dbReference type="PROSITE" id="PS51337"/>
    </source>
</evidence>
<dbReference type="InterPro" id="IPR011822">
    <property type="entry name" value="MetH"/>
</dbReference>
<feature type="binding site" evidence="23">
    <location>
        <position position="837"/>
    </location>
    <ligand>
        <name>methylcob(III)alamin</name>
        <dbReference type="ChEBI" id="CHEBI:28115"/>
    </ligand>
</feature>
<feature type="region of interest" description="Disordered" evidence="25">
    <location>
        <begin position="1"/>
        <end position="32"/>
    </location>
</feature>
<evidence type="ECO:0000256" key="15">
    <source>
        <dbReference type="ARBA" id="ARBA00022833"/>
    </source>
</evidence>
<dbReference type="CDD" id="cd02069">
    <property type="entry name" value="methionine_synthase_B12_BD"/>
    <property type="match status" value="1"/>
</dbReference>
<comment type="similarity">
    <text evidence="5">Belongs to the vitamin-B12 dependent methionine synthase family.</text>
</comment>
<keyword evidence="11 21" id="KW-0808">Transferase</keyword>
<comment type="caution">
    <text evidence="31">The sequence shown here is derived from an EMBL/GenBank/DDBJ whole genome shotgun (WGS) entry which is preliminary data.</text>
</comment>
<feature type="domain" description="AdoMet activation" evidence="28">
    <location>
        <begin position="930"/>
        <end position="1283"/>
    </location>
</feature>
<dbReference type="GO" id="GO:0031419">
    <property type="term" value="F:cobalamin binding"/>
    <property type="evidence" value="ECO:0007669"/>
    <property type="project" value="UniProtKB-UniRule"/>
</dbReference>
<accession>A0A849HJU0</accession>
<dbReference type="Pfam" id="PF02607">
    <property type="entry name" value="B12-binding_2"/>
    <property type="match status" value="1"/>
</dbReference>
<dbReference type="FunFam" id="3.40.50.280:FF:000001">
    <property type="entry name" value="Methionine synthase"/>
    <property type="match status" value="1"/>
</dbReference>
<dbReference type="EC" id="2.1.1.13" evidence="6 20"/>
<feature type="binding site" evidence="23">
    <location>
        <position position="841"/>
    </location>
    <ligand>
        <name>methylcob(III)alamin</name>
        <dbReference type="ChEBI" id="CHEBI:28115"/>
    </ligand>
</feature>
<evidence type="ECO:0000256" key="23">
    <source>
        <dbReference type="PIRSR" id="PIRSR000381-2"/>
    </source>
</evidence>
<dbReference type="PIRSF" id="PIRSF000381">
    <property type="entry name" value="MetH"/>
    <property type="match status" value="1"/>
</dbReference>
<evidence type="ECO:0000256" key="12">
    <source>
        <dbReference type="ARBA" id="ARBA00022691"/>
    </source>
</evidence>
<evidence type="ECO:0000313" key="31">
    <source>
        <dbReference type="EMBL" id="NNM44927.1"/>
    </source>
</evidence>
<comment type="catalytic activity">
    <reaction evidence="1 21">
        <text>(6S)-5-methyl-5,6,7,8-tetrahydrofolate + L-homocysteine = (6S)-5,6,7,8-tetrahydrofolate + L-methionine</text>
        <dbReference type="Rhea" id="RHEA:11172"/>
        <dbReference type="ChEBI" id="CHEBI:18608"/>
        <dbReference type="ChEBI" id="CHEBI:57453"/>
        <dbReference type="ChEBI" id="CHEBI:57844"/>
        <dbReference type="ChEBI" id="CHEBI:58199"/>
        <dbReference type="EC" id="2.1.1.13"/>
    </reaction>
</comment>
<evidence type="ECO:0000259" key="28">
    <source>
        <dbReference type="PROSITE" id="PS50974"/>
    </source>
</evidence>
<evidence type="ECO:0000256" key="3">
    <source>
        <dbReference type="ARBA" id="ARBA00001956"/>
    </source>
</evidence>
<dbReference type="FunFam" id="1.10.1240.10:FF:000001">
    <property type="entry name" value="Methionine synthase"/>
    <property type="match status" value="1"/>
</dbReference>
<dbReference type="Gene3D" id="3.40.50.280">
    <property type="entry name" value="Cobalamin-binding domain"/>
    <property type="match status" value="1"/>
</dbReference>
<dbReference type="NCBIfam" id="NF007024">
    <property type="entry name" value="PRK09490.1"/>
    <property type="match status" value="1"/>
</dbReference>
<dbReference type="InterPro" id="IPR011005">
    <property type="entry name" value="Dihydropteroate_synth-like_sf"/>
</dbReference>
<evidence type="ECO:0000256" key="17">
    <source>
        <dbReference type="ARBA" id="ARBA00023285"/>
    </source>
</evidence>
<dbReference type="PROSITE" id="PS50970">
    <property type="entry name" value="HCY"/>
    <property type="match status" value="1"/>
</dbReference>
<dbReference type="Pfam" id="PF02965">
    <property type="entry name" value="Met_synt_B12"/>
    <property type="match status" value="1"/>
</dbReference>
<evidence type="ECO:0000256" key="5">
    <source>
        <dbReference type="ARBA" id="ARBA00010398"/>
    </source>
</evidence>
<evidence type="ECO:0000256" key="11">
    <source>
        <dbReference type="ARBA" id="ARBA00022679"/>
    </source>
</evidence>
<dbReference type="InterPro" id="IPR006158">
    <property type="entry name" value="Cobalamin-bd"/>
</dbReference>
<keyword evidence="13 21" id="KW-0479">Metal-binding</keyword>
<feature type="binding site" evidence="22 24">
    <location>
        <position position="336"/>
    </location>
    <ligand>
        <name>Zn(2+)</name>
        <dbReference type="ChEBI" id="CHEBI:29105"/>
    </ligand>
</feature>
<keyword evidence="14" id="KW-0677">Repeat</keyword>
<feature type="binding site" evidence="23">
    <location>
        <position position="893"/>
    </location>
    <ligand>
        <name>methylcob(III)alamin</name>
        <dbReference type="ChEBI" id="CHEBI:28115"/>
    </ligand>
</feature>
<keyword evidence="15 21" id="KW-0862">Zinc</keyword>
<dbReference type="InterPro" id="IPR036724">
    <property type="entry name" value="Cobalamin-bd_sf"/>
</dbReference>
<keyword evidence="9 21" id="KW-0028">Amino-acid biosynthesis</keyword>
<evidence type="ECO:0000256" key="13">
    <source>
        <dbReference type="ARBA" id="ARBA00022723"/>
    </source>
</evidence>
<feature type="domain" description="B12-binding" evidence="29">
    <location>
        <begin position="779"/>
        <end position="914"/>
    </location>
</feature>
<dbReference type="GO" id="GO:0032259">
    <property type="term" value="P:methylation"/>
    <property type="evidence" value="ECO:0007669"/>
    <property type="project" value="UniProtKB-KW"/>
</dbReference>
<evidence type="ECO:0000256" key="19">
    <source>
        <dbReference type="ARBA" id="ARBA00031040"/>
    </source>
</evidence>
<comment type="domain">
    <text evidence="21">Modular enzyme with four functionally distinct domains. The isolated Hcy-binding domain catalyzes methyl transfer from free methylcobalamin to homocysteine. The Hcy-binding domain in association with the pterin-binding domain catalyzes the methylation of cob(I)alamin by methyltetrahydrofolate and the methylation of homocysteine. The B12-binding domain binds the cofactor. The AdoMet activation domain binds S-adenosyl-L-methionine. Under aerobic conditions cob(I)alamin can be converted to inactive cob(II)alamin. Reductive methylation by S-adenosyl-L-methionine and flavodoxin regenerates methylcobalamin.</text>
</comment>
<dbReference type="Gene3D" id="1.10.1240.10">
    <property type="entry name" value="Methionine synthase domain"/>
    <property type="match status" value="1"/>
</dbReference>
<dbReference type="UniPathway" id="UPA00051">
    <property type="reaction ID" value="UER00081"/>
</dbReference>
<evidence type="ECO:0000259" key="26">
    <source>
        <dbReference type="PROSITE" id="PS50970"/>
    </source>
</evidence>
<dbReference type="Gene3D" id="3.20.20.330">
    <property type="entry name" value="Homocysteine-binding-like domain"/>
    <property type="match status" value="1"/>
</dbReference>
<feature type="binding site" evidence="22 24">
    <location>
        <position position="273"/>
    </location>
    <ligand>
        <name>Zn(2+)</name>
        <dbReference type="ChEBI" id="CHEBI:29105"/>
    </ligand>
</feature>
<keyword evidence="12 21" id="KW-0949">S-adenosyl-L-methionine</keyword>
<dbReference type="SUPFAM" id="SSF82282">
    <property type="entry name" value="Homocysteine S-methyltransferase"/>
    <property type="match status" value="1"/>
</dbReference>
<protein>
    <recommendedName>
        <fullName evidence="7 20">Methionine synthase</fullName>
        <ecNumber evidence="6 20">2.1.1.13</ecNumber>
    </recommendedName>
    <alternativeName>
        <fullName evidence="19 21">5-methyltetrahydrofolate--homocysteine methyltransferase</fullName>
    </alternativeName>
</protein>
<dbReference type="GO" id="GO:0005829">
    <property type="term" value="C:cytosol"/>
    <property type="evidence" value="ECO:0007669"/>
    <property type="project" value="TreeGrafter"/>
</dbReference>
<comment type="pathway">
    <text evidence="4 21">Amino-acid biosynthesis; L-methionine biosynthesis via de novo pathway; L-methionine from L-homocysteine (MetH route): step 1/1.</text>
</comment>
<evidence type="ECO:0000256" key="8">
    <source>
        <dbReference type="ARBA" id="ARBA00022603"/>
    </source>
</evidence>
<dbReference type="CDD" id="cd00740">
    <property type="entry name" value="MeTr"/>
    <property type="match status" value="1"/>
</dbReference>
<feature type="domain" description="Pterin-binding" evidence="27">
    <location>
        <begin position="382"/>
        <end position="647"/>
    </location>
</feature>
<sequence>MAQTLRDHPRRLPVRPVHTGRVPETADHRPDATDELTAALRERILVMDGAMGTMIQREGFSEEDYRGDRFAEWGQDLKGNNDLLSITQPDAIRAIHAAYLEAGADLVETNTFNAQRISLADYGMEDLAYELNLASARLAREAADAIATPDRPRWVLGALGPTNRTASISPDVNDPGKRNVTYDELVTAYLEQARGLVDGGADVLIVETIFDTLNAKAAIFALETLFEEHGRRWPVIISGTITDASGRTLSGQVTEAFWNSVRHARPLAVGLNCALGAEEMRPYAAELARVADTFVSCYPNAGLPNAFGEYDETPDAMASVVGEFASSGLVNLLGGCCGTTPEHIKAIAEAAAGQAPRVPAEVEPALRLSGLEPLTVTEESLFVNVGERTNITGSARFRKLIQAEDYPTALNVARQQVEAGAQVIDVNMDEGMIDGVAAMDRFLKLVASEPDISRVPVMVDSSKWEVIEAGLKCVQGKPIVNSISMKEGVEPFIEHARLCRKYGAAIVVMAFDEDGQADSLERRKEICQRAYDILTKEVGFPAEDIIFDPNIFAVATGIEEHAAYGTDFIEATRWIKENLPGALVSGGVSNVSFSFRGNNPVREAIHAVFLYHAIKAGMDMGIVNAGALVVYDQVDPELRERIEDVVLNRRPDSTERLLEIADSFNTGDTKQEAIAEEWRSLPVGERITYALVKGIDEYAETDTEELRQEIIARGGRHIEVIEGPLMDGMNVVGDLFGSGKMFLPQVVKSARVMKKAVAYLLPFMEEEKAESGLADARAKGKVVMATVKGDVHDIGKNIVGVVLQCNNYDVVDLGVMVPAQKILDAAKAEDADVIGLSGLITPSLDEMVNFATEMERQGLEIPLLIGGATTSRAHTAVKVDQKYHGPVVWVKDASRSVPVVSQLLSDEQRPKLLEQVSADYDSLRARHAAKATERPLVSIEQARQRRTPLDWTGYRPHVPNLVAAQEKELLQRQSGAKNKVPTQFVRTFHDYPLEELRDYIDWGPFFLAWEMKGRFPDILNNPATSEAATKLYEDANRMLDKAIREKWLRALGVIGLFPANAVGDDIEVYADESRESVALTLHTLRQQGQHREGVPNRAMSDFVAPKETGLRDHIGAFAVTAGLGAQDKIAEFKADLDDYSAILLEALADRLAEAFAERMHERVRHDYWGYAPDEHLRNDDLIAEKYTGIRPAPGYPACPDHTEKQLLWELLDVEKNTGIELTESMAMWPGAAVSGWYFAHPQSQYFVVGRLGRDQVEDYAKRKGWTLAEAERWLSPNLGYIPED</sequence>
<dbReference type="InterPro" id="IPR000489">
    <property type="entry name" value="Pterin-binding_dom"/>
</dbReference>
<keyword evidence="32" id="KW-1185">Reference proteome</keyword>
<evidence type="ECO:0000259" key="27">
    <source>
        <dbReference type="PROSITE" id="PS50972"/>
    </source>
</evidence>
<dbReference type="InterPro" id="IPR033706">
    <property type="entry name" value="Met_synthase_B12-bd"/>
</dbReference>
<dbReference type="Pfam" id="PF00809">
    <property type="entry name" value="Pterin_bind"/>
    <property type="match status" value="1"/>
</dbReference>
<dbReference type="InterPro" id="IPR050554">
    <property type="entry name" value="Met_Synthase/Corrinoid"/>
</dbReference>
<evidence type="ECO:0000256" key="10">
    <source>
        <dbReference type="ARBA" id="ARBA00022628"/>
    </source>
</evidence>
<feature type="binding site" evidence="23">
    <location>
        <begin position="789"/>
        <end position="793"/>
    </location>
    <ligand>
        <name>methylcob(III)alamin</name>
        <dbReference type="ChEBI" id="CHEBI:28115"/>
    </ligand>
</feature>
<dbReference type="InterPro" id="IPR036594">
    <property type="entry name" value="Meth_synthase_dom"/>
</dbReference>
<dbReference type="PROSITE" id="PS51332">
    <property type="entry name" value="B12_BINDING"/>
    <property type="match status" value="1"/>
</dbReference>
<feature type="binding site" evidence="22 24">
    <location>
        <position position="337"/>
    </location>
    <ligand>
        <name>Zn(2+)</name>
        <dbReference type="ChEBI" id="CHEBI:29105"/>
    </ligand>
</feature>
<dbReference type="PANTHER" id="PTHR45833">
    <property type="entry name" value="METHIONINE SYNTHASE"/>
    <property type="match status" value="1"/>
</dbReference>
<dbReference type="Pfam" id="PF02310">
    <property type="entry name" value="B12-binding"/>
    <property type="match status" value="1"/>
</dbReference>
<evidence type="ECO:0000256" key="22">
    <source>
        <dbReference type="PIRSR" id="PIRSR000381-1"/>
    </source>
</evidence>
<keyword evidence="8 21" id="KW-0489">Methyltransferase</keyword>
<evidence type="ECO:0000256" key="6">
    <source>
        <dbReference type="ARBA" id="ARBA00012032"/>
    </source>
</evidence>
<gene>
    <name evidence="31" type="primary">metH</name>
    <name evidence="31" type="ORF">HJG52_02775</name>
</gene>
<evidence type="ECO:0000259" key="29">
    <source>
        <dbReference type="PROSITE" id="PS51332"/>
    </source>
</evidence>